<dbReference type="PANTHER" id="PTHR42904:SF6">
    <property type="entry name" value="NAD-CAPPED RNA HYDROLASE NUDT12"/>
    <property type="match status" value="1"/>
</dbReference>
<dbReference type="Pfam" id="PF09296">
    <property type="entry name" value="NUDIX-like"/>
    <property type="match status" value="1"/>
</dbReference>
<evidence type="ECO:0000256" key="9">
    <source>
        <dbReference type="ARBA" id="ARBA00023679"/>
    </source>
</evidence>
<name>A0A381SFG5_9ZZZZ</name>
<dbReference type="InterPro" id="IPR015375">
    <property type="entry name" value="NADH_PPase-like_N"/>
</dbReference>
<keyword evidence="6" id="KW-0378">Hydrolase</keyword>
<comment type="catalytic activity">
    <reaction evidence="9">
        <text>a 5'-end NAD(+)-phospho-ribonucleoside in mRNA + H2O = a 5'-end phospho-adenosine-phospho-ribonucleoside in mRNA + beta-nicotinamide D-ribonucleotide + 2 H(+)</text>
        <dbReference type="Rhea" id="RHEA:60876"/>
        <dbReference type="Rhea" id="RHEA-COMP:15698"/>
        <dbReference type="Rhea" id="RHEA-COMP:15719"/>
        <dbReference type="ChEBI" id="CHEBI:14649"/>
        <dbReference type="ChEBI" id="CHEBI:15377"/>
        <dbReference type="ChEBI" id="CHEBI:15378"/>
        <dbReference type="ChEBI" id="CHEBI:144029"/>
        <dbReference type="ChEBI" id="CHEBI:144051"/>
    </reaction>
    <physiologicalReaction direction="left-to-right" evidence="9">
        <dbReference type="Rhea" id="RHEA:60877"/>
    </physiologicalReaction>
</comment>
<evidence type="ECO:0000256" key="6">
    <source>
        <dbReference type="ARBA" id="ARBA00022801"/>
    </source>
</evidence>
<keyword evidence="7" id="KW-0460">Magnesium</keyword>
<evidence type="ECO:0000313" key="11">
    <source>
        <dbReference type="EMBL" id="SVA02214.1"/>
    </source>
</evidence>
<organism evidence="11">
    <name type="scientific">marine metagenome</name>
    <dbReference type="NCBI Taxonomy" id="408172"/>
    <lineage>
        <taxon>unclassified sequences</taxon>
        <taxon>metagenomes</taxon>
        <taxon>ecological metagenomes</taxon>
    </lineage>
</organism>
<dbReference type="PANTHER" id="PTHR42904">
    <property type="entry name" value="NUDIX HYDROLASE, NUDC SUBFAMILY"/>
    <property type="match status" value="1"/>
</dbReference>
<comment type="cofactor">
    <cofactor evidence="1">
        <name>Mg(2+)</name>
        <dbReference type="ChEBI" id="CHEBI:18420"/>
    </cofactor>
</comment>
<protein>
    <recommendedName>
        <fullName evidence="4">NAD(+) diphosphatase</fullName>
        <ecNumber evidence="4">3.6.1.22</ecNumber>
    </recommendedName>
</protein>
<keyword evidence="8" id="KW-0520">NAD</keyword>
<evidence type="ECO:0000256" key="4">
    <source>
        <dbReference type="ARBA" id="ARBA00012381"/>
    </source>
</evidence>
<comment type="similarity">
    <text evidence="3">Belongs to the Nudix hydrolase family. NudC subfamily.</text>
</comment>
<sequence length="321" mass="36041">VKIFDPYELTLRAPNHFSFGGLDRDVISREESNCLDFVLERPETRIVPVWRSLNLFSGALETGKTPVPAYLSTEEATDLIKIAKNQVYLGKQNVANTLISYLAIDISSLEEDEATNKLAPWGKFADLREIGPLIGGIEGSILAYARGIIFWHSRNGYCGVCGKVTIATKGGHQRNCTKKGCACLHFPRTDPAVIMLVKDGDRVLLGRQKIWPAGLYSTLAGFVEPGETIEHAVAREVYEEAGIIVKDIIYQHSQPWPFPSSLMLGFTAEACTKKINLNDAELEDAQWFTRSEMLNFEEQEKFLPRKVSVSRRLIDDWLYKN</sequence>
<proteinExistence type="inferred from homology"/>
<dbReference type="GO" id="GO:0035529">
    <property type="term" value="F:NADH pyrophosphatase activity"/>
    <property type="evidence" value="ECO:0007669"/>
    <property type="project" value="TreeGrafter"/>
</dbReference>
<dbReference type="PROSITE" id="PS51462">
    <property type="entry name" value="NUDIX"/>
    <property type="match status" value="1"/>
</dbReference>
<accession>A0A381SFG5</accession>
<dbReference type="InterPro" id="IPR015797">
    <property type="entry name" value="NUDIX_hydrolase-like_dom_sf"/>
</dbReference>
<dbReference type="GO" id="GO:0046872">
    <property type="term" value="F:metal ion binding"/>
    <property type="evidence" value="ECO:0007669"/>
    <property type="project" value="UniProtKB-KW"/>
</dbReference>
<evidence type="ECO:0000256" key="1">
    <source>
        <dbReference type="ARBA" id="ARBA00001946"/>
    </source>
</evidence>
<dbReference type="InterPro" id="IPR049734">
    <property type="entry name" value="NudC-like_C"/>
</dbReference>
<dbReference type="NCBIfam" id="NF001299">
    <property type="entry name" value="PRK00241.1"/>
    <property type="match status" value="1"/>
</dbReference>
<dbReference type="Pfam" id="PF00293">
    <property type="entry name" value="NUDIX"/>
    <property type="match status" value="1"/>
</dbReference>
<evidence type="ECO:0000256" key="8">
    <source>
        <dbReference type="ARBA" id="ARBA00023027"/>
    </source>
</evidence>
<dbReference type="AlphaFoldDB" id="A0A381SFG5"/>
<reference evidence="11" key="1">
    <citation type="submission" date="2018-05" db="EMBL/GenBank/DDBJ databases">
        <authorList>
            <person name="Lanie J.A."/>
            <person name="Ng W.-L."/>
            <person name="Kazmierczak K.M."/>
            <person name="Andrzejewski T.M."/>
            <person name="Davidsen T.M."/>
            <person name="Wayne K.J."/>
            <person name="Tettelin H."/>
            <person name="Glass J.I."/>
            <person name="Rusch D."/>
            <person name="Podicherti R."/>
            <person name="Tsui H.-C.T."/>
            <person name="Winkler M.E."/>
        </authorList>
    </citation>
    <scope>NUCLEOTIDE SEQUENCE</scope>
</reference>
<feature type="non-terminal residue" evidence="11">
    <location>
        <position position="1"/>
    </location>
</feature>
<evidence type="ECO:0000256" key="5">
    <source>
        <dbReference type="ARBA" id="ARBA00022723"/>
    </source>
</evidence>
<gene>
    <name evidence="11" type="ORF">METZ01_LOCUS55068</name>
</gene>
<evidence type="ECO:0000256" key="3">
    <source>
        <dbReference type="ARBA" id="ARBA00009595"/>
    </source>
</evidence>
<dbReference type="SUPFAM" id="SSF55811">
    <property type="entry name" value="Nudix"/>
    <property type="match status" value="1"/>
</dbReference>
<dbReference type="GO" id="GO:0005777">
    <property type="term" value="C:peroxisome"/>
    <property type="evidence" value="ECO:0007669"/>
    <property type="project" value="TreeGrafter"/>
</dbReference>
<dbReference type="InterPro" id="IPR050241">
    <property type="entry name" value="NAD-cap_RNA_hydrolase_NudC"/>
</dbReference>
<feature type="domain" description="Nudix hydrolase" evidence="10">
    <location>
        <begin position="187"/>
        <end position="313"/>
    </location>
</feature>
<dbReference type="EMBL" id="UINC01002982">
    <property type="protein sequence ID" value="SVA02214.1"/>
    <property type="molecule type" value="Genomic_DNA"/>
</dbReference>
<dbReference type="GO" id="GO:0019677">
    <property type="term" value="P:NAD+ catabolic process"/>
    <property type="evidence" value="ECO:0007669"/>
    <property type="project" value="TreeGrafter"/>
</dbReference>
<comment type="cofactor">
    <cofactor evidence="2">
        <name>Zn(2+)</name>
        <dbReference type="ChEBI" id="CHEBI:29105"/>
    </cofactor>
</comment>
<evidence type="ECO:0000259" key="10">
    <source>
        <dbReference type="PROSITE" id="PS51462"/>
    </source>
</evidence>
<evidence type="ECO:0000256" key="2">
    <source>
        <dbReference type="ARBA" id="ARBA00001947"/>
    </source>
</evidence>
<dbReference type="CDD" id="cd03429">
    <property type="entry name" value="NUDIX_NADH_pyrophosphatase_Nudt13"/>
    <property type="match status" value="1"/>
</dbReference>
<dbReference type="GO" id="GO:0005829">
    <property type="term" value="C:cytosol"/>
    <property type="evidence" value="ECO:0007669"/>
    <property type="project" value="TreeGrafter"/>
</dbReference>
<dbReference type="InterPro" id="IPR000086">
    <property type="entry name" value="NUDIX_hydrolase_dom"/>
</dbReference>
<dbReference type="Gene3D" id="3.90.79.10">
    <property type="entry name" value="Nucleoside Triphosphate Pyrophosphohydrolase"/>
    <property type="match status" value="1"/>
</dbReference>
<dbReference type="PROSITE" id="PS00893">
    <property type="entry name" value="NUDIX_BOX"/>
    <property type="match status" value="1"/>
</dbReference>
<dbReference type="GO" id="GO:0006742">
    <property type="term" value="P:NADP+ catabolic process"/>
    <property type="evidence" value="ECO:0007669"/>
    <property type="project" value="TreeGrafter"/>
</dbReference>
<evidence type="ECO:0000256" key="7">
    <source>
        <dbReference type="ARBA" id="ARBA00022842"/>
    </source>
</evidence>
<dbReference type="EC" id="3.6.1.22" evidence="4"/>
<dbReference type="InterPro" id="IPR020084">
    <property type="entry name" value="NUDIX_hydrolase_CS"/>
</dbReference>
<dbReference type="Gene3D" id="3.90.79.20">
    <property type="match status" value="1"/>
</dbReference>
<keyword evidence="5" id="KW-0479">Metal-binding</keyword>